<accession>A0A4Y6PQ15</accession>
<reference evidence="1 2" key="1">
    <citation type="submission" date="2019-06" db="EMBL/GenBank/DDBJ databases">
        <title>Persicimonas caeni gen. nov., sp. nov., a predatory bacterium isolated from solar saltern.</title>
        <authorList>
            <person name="Wang S."/>
        </authorList>
    </citation>
    <scope>NUCLEOTIDE SEQUENCE [LARGE SCALE GENOMIC DNA]</scope>
    <source>
        <strain evidence="1 2">YN101</strain>
    </source>
</reference>
<accession>A0A5B8Y0K5</accession>
<proteinExistence type="predicted"/>
<organism evidence="1 2">
    <name type="scientific">Persicimonas caeni</name>
    <dbReference type="NCBI Taxonomy" id="2292766"/>
    <lineage>
        <taxon>Bacteria</taxon>
        <taxon>Deltaproteobacteria</taxon>
        <taxon>Bradymonadales</taxon>
        <taxon>Bradymonadaceae</taxon>
        <taxon>Persicimonas</taxon>
    </lineage>
</organism>
<keyword evidence="2" id="KW-1185">Reference proteome</keyword>
<protein>
    <submittedName>
        <fullName evidence="1">Uncharacterized protein</fullName>
    </submittedName>
</protein>
<dbReference type="Proteomes" id="UP000315995">
    <property type="component" value="Chromosome"/>
</dbReference>
<dbReference type="PROSITE" id="PS51257">
    <property type="entry name" value="PROKAR_LIPOPROTEIN"/>
    <property type="match status" value="1"/>
</dbReference>
<evidence type="ECO:0000313" key="2">
    <source>
        <dbReference type="Proteomes" id="UP000315995"/>
    </source>
</evidence>
<evidence type="ECO:0000313" key="1">
    <source>
        <dbReference type="EMBL" id="QDG50199.1"/>
    </source>
</evidence>
<dbReference type="AlphaFoldDB" id="A0A4Y6PQ15"/>
<dbReference type="EMBL" id="CP041186">
    <property type="protein sequence ID" value="QDG50199.1"/>
    <property type="molecule type" value="Genomic_DNA"/>
</dbReference>
<sequence>MIGKHFSETGLLRVRMGTRLWILLILLAPLTGGCGPDDPETWVTYLSSGSFERYDEVEILPIGSQIELQYFREGSEGKGFPLRLEWVRSSAPHVIRVVEYSRAEPPYTPTLGQGIIVLEAVSPGKATIEMKGSSHSDIFSGGTLSIEIEVAKPAKLTFVKGRCLQGDAILPGQPLRIAYDLFDGRDRALYEHDTGRFYRFEPEDAVGTGGFGYMAIRPAHVTVRSRVDDSTIGFQIHPESSITSASLAATRDTDRFLIGNSNYLAITANVLGKSACSHINTNVVSNTVTNLTPTVCAHVKASGSQFRVDFQQPGQCKIDFALPNARGGEGITLRYEAEVESTHHDGNTN</sequence>
<name>A0A4Y6PQ15_PERCE</name>
<gene>
    <name evidence="1" type="ORF">FIV42_05480</name>
</gene>
<dbReference type="RefSeq" id="WP_141196695.1">
    <property type="nucleotide sequence ID" value="NZ_CP041186.1"/>
</dbReference>